<keyword evidence="5" id="KW-0997">Cell inner membrane</keyword>
<dbReference type="GO" id="GO:0055085">
    <property type="term" value="P:transmembrane transport"/>
    <property type="evidence" value="ECO:0007669"/>
    <property type="project" value="InterPro"/>
</dbReference>
<evidence type="ECO:0000256" key="7">
    <source>
        <dbReference type="ARBA" id="ARBA00022927"/>
    </source>
</evidence>
<proteinExistence type="inferred from homology"/>
<keyword evidence="8" id="KW-1133">Transmembrane helix</keyword>
<comment type="similarity">
    <text evidence="2">Belongs to the TonB family.</text>
</comment>
<evidence type="ECO:0000313" key="13">
    <source>
        <dbReference type="Proteomes" id="UP000232883"/>
    </source>
</evidence>
<protein>
    <submittedName>
        <fullName evidence="12">Energy transducer TonB</fullName>
    </submittedName>
</protein>
<dbReference type="SUPFAM" id="SSF74653">
    <property type="entry name" value="TolA/TonB C-terminal domain"/>
    <property type="match status" value="1"/>
</dbReference>
<keyword evidence="13" id="KW-1185">Reference proteome</keyword>
<evidence type="ECO:0000256" key="8">
    <source>
        <dbReference type="ARBA" id="ARBA00022989"/>
    </source>
</evidence>
<dbReference type="GO" id="GO:0015031">
    <property type="term" value="P:protein transport"/>
    <property type="evidence" value="ECO:0007669"/>
    <property type="project" value="UniProtKB-KW"/>
</dbReference>
<keyword evidence="7" id="KW-0653">Protein transport</keyword>
<evidence type="ECO:0000256" key="2">
    <source>
        <dbReference type="ARBA" id="ARBA00006555"/>
    </source>
</evidence>
<keyword evidence="6" id="KW-0812">Transmembrane</keyword>
<feature type="chain" id="PRO_5014609996" evidence="10">
    <location>
        <begin position="21"/>
        <end position="134"/>
    </location>
</feature>
<evidence type="ECO:0000259" key="11">
    <source>
        <dbReference type="PROSITE" id="PS52015"/>
    </source>
</evidence>
<evidence type="ECO:0000256" key="1">
    <source>
        <dbReference type="ARBA" id="ARBA00004383"/>
    </source>
</evidence>
<dbReference type="PROSITE" id="PS52015">
    <property type="entry name" value="TONB_CTD"/>
    <property type="match status" value="1"/>
</dbReference>
<keyword evidence="3" id="KW-0813">Transport</keyword>
<feature type="domain" description="TonB C-terminal" evidence="11">
    <location>
        <begin position="45"/>
        <end position="134"/>
    </location>
</feature>
<dbReference type="Proteomes" id="UP000232883">
    <property type="component" value="Chromosome"/>
</dbReference>
<keyword evidence="4" id="KW-1003">Cell membrane</keyword>
<comment type="subcellular location">
    <subcellularLocation>
        <location evidence="1">Cell inner membrane</location>
        <topology evidence="1">Single-pass membrane protein</topology>
        <orientation evidence="1">Periplasmic side</orientation>
    </subcellularLocation>
</comment>
<dbReference type="InterPro" id="IPR006260">
    <property type="entry name" value="TonB/TolA_C"/>
</dbReference>
<dbReference type="GO" id="GO:0031992">
    <property type="term" value="F:energy transducer activity"/>
    <property type="evidence" value="ECO:0007669"/>
    <property type="project" value="TreeGrafter"/>
</dbReference>
<name>A0A2K8Z0S4_9BACT</name>
<dbReference type="InterPro" id="IPR037682">
    <property type="entry name" value="TonB_C"/>
</dbReference>
<dbReference type="KEGG" id="spir:CWM47_17390"/>
<feature type="signal peptide" evidence="10">
    <location>
        <begin position="1"/>
        <end position="20"/>
    </location>
</feature>
<evidence type="ECO:0000256" key="9">
    <source>
        <dbReference type="ARBA" id="ARBA00023136"/>
    </source>
</evidence>
<evidence type="ECO:0000313" key="12">
    <source>
        <dbReference type="EMBL" id="AUD03449.1"/>
    </source>
</evidence>
<dbReference type="AlphaFoldDB" id="A0A2K8Z0S4"/>
<dbReference type="OrthoDB" id="9812355at2"/>
<gene>
    <name evidence="12" type="ORF">CWM47_17390</name>
</gene>
<organism evidence="12 13">
    <name type="scientific">Spirosoma pollinicola</name>
    <dbReference type="NCBI Taxonomy" id="2057025"/>
    <lineage>
        <taxon>Bacteria</taxon>
        <taxon>Pseudomonadati</taxon>
        <taxon>Bacteroidota</taxon>
        <taxon>Cytophagia</taxon>
        <taxon>Cytophagales</taxon>
        <taxon>Cytophagaceae</taxon>
        <taxon>Spirosoma</taxon>
    </lineage>
</organism>
<keyword evidence="9" id="KW-0472">Membrane</keyword>
<dbReference type="RefSeq" id="WP_100989516.1">
    <property type="nucleotide sequence ID" value="NZ_CP025096.1"/>
</dbReference>
<keyword evidence="10" id="KW-0732">Signal</keyword>
<accession>A0A2K8Z0S4</accession>
<dbReference type="NCBIfam" id="TIGR01352">
    <property type="entry name" value="tonB_Cterm"/>
    <property type="match status" value="1"/>
</dbReference>
<dbReference type="EMBL" id="CP025096">
    <property type="protein sequence ID" value="AUD03449.1"/>
    <property type="molecule type" value="Genomic_DNA"/>
</dbReference>
<dbReference type="PANTHER" id="PTHR33446">
    <property type="entry name" value="PROTEIN TONB-RELATED"/>
    <property type="match status" value="1"/>
</dbReference>
<evidence type="ECO:0000256" key="3">
    <source>
        <dbReference type="ARBA" id="ARBA00022448"/>
    </source>
</evidence>
<dbReference type="Pfam" id="PF03544">
    <property type="entry name" value="TonB_C"/>
    <property type="match status" value="1"/>
</dbReference>
<evidence type="ECO:0000256" key="6">
    <source>
        <dbReference type="ARBA" id="ARBA00022692"/>
    </source>
</evidence>
<dbReference type="Gene3D" id="3.30.1150.10">
    <property type="match status" value="1"/>
</dbReference>
<evidence type="ECO:0000256" key="4">
    <source>
        <dbReference type="ARBA" id="ARBA00022475"/>
    </source>
</evidence>
<sequence>MRSFIASMIVLSSLCCSLHAQQLDPNSSPKRVIYATTEQQPEFPGGLPKLKEYIQQNLHYPPAAQKAMKEGTVFLHFIVSEQGALEDVHVRMPINPDLDAEALRLIKTMPKWTPGKIAGKPVACRYNLPIKFAL</sequence>
<dbReference type="InterPro" id="IPR051045">
    <property type="entry name" value="TonB-dependent_transducer"/>
</dbReference>
<evidence type="ECO:0000256" key="5">
    <source>
        <dbReference type="ARBA" id="ARBA00022519"/>
    </source>
</evidence>
<reference evidence="12 13" key="1">
    <citation type="submission" date="2017-11" db="EMBL/GenBank/DDBJ databases">
        <title>Taxonomic description and genome sequences of Spirosoma HA7 sp. nov., isolated from pollen microhabitat of Corylus avellana.</title>
        <authorList>
            <person name="Ambika Manirajan B."/>
            <person name="Suarez C."/>
            <person name="Ratering S."/>
            <person name="Geissler-Plaum R."/>
            <person name="Cardinale M."/>
            <person name="Sylvia S."/>
        </authorList>
    </citation>
    <scope>NUCLEOTIDE SEQUENCE [LARGE SCALE GENOMIC DNA]</scope>
    <source>
        <strain evidence="12 13">HA7</strain>
    </source>
</reference>
<dbReference type="PANTHER" id="PTHR33446:SF2">
    <property type="entry name" value="PROTEIN TONB"/>
    <property type="match status" value="1"/>
</dbReference>
<dbReference type="GO" id="GO:0098797">
    <property type="term" value="C:plasma membrane protein complex"/>
    <property type="evidence" value="ECO:0007669"/>
    <property type="project" value="TreeGrafter"/>
</dbReference>
<evidence type="ECO:0000256" key="10">
    <source>
        <dbReference type="SAM" id="SignalP"/>
    </source>
</evidence>